<dbReference type="CDD" id="cd00067">
    <property type="entry name" value="GAL4"/>
    <property type="match status" value="1"/>
</dbReference>
<dbReference type="GO" id="GO:0008270">
    <property type="term" value="F:zinc ion binding"/>
    <property type="evidence" value="ECO:0007669"/>
    <property type="project" value="InterPro"/>
</dbReference>
<dbReference type="GO" id="GO:0001228">
    <property type="term" value="F:DNA-binding transcription activator activity, RNA polymerase II-specific"/>
    <property type="evidence" value="ECO:0007669"/>
    <property type="project" value="TreeGrafter"/>
</dbReference>
<proteinExistence type="predicted"/>
<dbReference type="OrthoDB" id="4937900at2759"/>
<organism evidence="3 4">
    <name type="scientific">Polyplosphaeria fusca</name>
    <dbReference type="NCBI Taxonomy" id="682080"/>
    <lineage>
        <taxon>Eukaryota</taxon>
        <taxon>Fungi</taxon>
        <taxon>Dikarya</taxon>
        <taxon>Ascomycota</taxon>
        <taxon>Pezizomycotina</taxon>
        <taxon>Dothideomycetes</taxon>
        <taxon>Pleosporomycetidae</taxon>
        <taxon>Pleosporales</taxon>
        <taxon>Tetraplosphaeriaceae</taxon>
        <taxon>Polyplosphaeria</taxon>
    </lineage>
</organism>
<accession>A0A9P4QMG9</accession>
<keyword evidence="1" id="KW-0539">Nucleus</keyword>
<dbReference type="SUPFAM" id="SSF57701">
    <property type="entry name" value="Zn2/Cys6 DNA-binding domain"/>
    <property type="match status" value="1"/>
</dbReference>
<dbReference type="InterPro" id="IPR053157">
    <property type="entry name" value="Sterol_Uptake_Regulator"/>
</dbReference>
<feature type="domain" description="Zn(2)-C6 fungal-type" evidence="2">
    <location>
        <begin position="19"/>
        <end position="49"/>
    </location>
</feature>
<name>A0A9P4QMG9_9PLEO</name>
<protein>
    <recommendedName>
        <fullName evidence="2">Zn(2)-C6 fungal-type domain-containing protein</fullName>
    </recommendedName>
</protein>
<dbReference type="AlphaFoldDB" id="A0A9P4QMG9"/>
<dbReference type="Gene3D" id="4.10.240.10">
    <property type="entry name" value="Zn(2)-C6 fungal-type DNA-binding domain"/>
    <property type="match status" value="1"/>
</dbReference>
<dbReference type="PANTHER" id="PTHR47784:SF5">
    <property type="entry name" value="STEROL UPTAKE CONTROL PROTEIN 2"/>
    <property type="match status" value="1"/>
</dbReference>
<sequence length="433" mass="48575">MAKTGRGGARKPHRKSRNGCSQCRQARIKCDEQAPRCNHCVRRSLQCDFENESTRSRTLAPPWVRRQHVFDLPAPETPEYSSSAVTCPQRYTSVTNPEYPRLVVMVYEPSANSLDFEEARIFHHFVAETSKTFMSSDIPDAFWNFEIPRLALQNGYLLNAVLAISALHKSHLEHSNNLLPLDVNKSIAWHHKSVEAFAHMVANITPENCVPAFAMAAISALYSCGLAQLLSSLQEREHIEQLINIILAMHRAMHLFQPFAPFLKTQGVLLPGQTNARPLQDIAAVLADTAARLSACELMSQVDVSDRVVYEEAIAAFRDSDVSERLTKLPPQFLDLLRDKAPMAILILAAFSISEEQEAKTTPWYLSLWRFKFQEYFIEFLGSIWTRYIGEDEDAGGSSLTHISAAAEVTINEGPRTEAQSKQSFVESNGVVI</sequence>
<dbReference type="Pfam" id="PF00172">
    <property type="entry name" value="Zn_clus"/>
    <property type="match status" value="1"/>
</dbReference>
<evidence type="ECO:0000256" key="1">
    <source>
        <dbReference type="ARBA" id="ARBA00023242"/>
    </source>
</evidence>
<dbReference type="PROSITE" id="PS50048">
    <property type="entry name" value="ZN2_CY6_FUNGAL_2"/>
    <property type="match status" value="1"/>
</dbReference>
<keyword evidence="4" id="KW-1185">Reference proteome</keyword>
<evidence type="ECO:0000313" key="4">
    <source>
        <dbReference type="Proteomes" id="UP000799444"/>
    </source>
</evidence>
<dbReference type="PROSITE" id="PS00463">
    <property type="entry name" value="ZN2_CY6_FUNGAL_1"/>
    <property type="match status" value="1"/>
</dbReference>
<dbReference type="InterPro" id="IPR036864">
    <property type="entry name" value="Zn2-C6_fun-type_DNA-bd_sf"/>
</dbReference>
<evidence type="ECO:0000259" key="2">
    <source>
        <dbReference type="PROSITE" id="PS50048"/>
    </source>
</evidence>
<gene>
    <name evidence="3" type="ORF">EJ04DRAFT_134137</name>
</gene>
<reference evidence="3" key="1">
    <citation type="journal article" date="2020" name="Stud. Mycol.">
        <title>101 Dothideomycetes genomes: a test case for predicting lifestyles and emergence of pathogens.</title>
        <authorList>
            <person name="Haridas S."/>
            <person name="Albert R."/>
            <person name="Binder M."/>
            <person name="Bloem J."/>
            <person name="Labutti K."/>
            <person name="Salamov A."/>
            <person name="Andreopoulos B."/>
            <person name="Baker S."/>
            <person name="Barry K."/>
            <person name="Bills G."/>
            <person name="Bluhm B."/>
            <person name="Cannon C."/>
            <person name="Castanera R."/>
            <person name="Culley D."/>
            <person name="Daum C."/>
            <person name="Ezra D."/>
            <person name="Gonzalez J."/>
            <person name="Henrissat B."/>
            <person name="Kuo A."/>
            <person name="Liang C."/>
            <person name="Lipzen A."/>
            <person name="Lutzoni F."/>
            <person name="Magnuson J."/>
            <person name="Mondo S."/>
            <person name="Nolan M."/>
            <person name="Ohm R."/>
            <person name="Pangilinan J."/>
            <person name="Park H.-J."/>
            <person name="Ramirez L."/>
            <person name="Alfaro M."/>
            <person name="Sun H."/>
            <person name="Tritt A."/>
            <person name="Yoshinaga Y."/>
            <person name="Zwiers L.-H."/>
            <person name="Turgeon B."/>
            <person name="Goodwin S."/>
            <person name="Spatafora J."/>
            <person name="Crous P."/>
            <person name="Grigoriev I."/>
        </authorList>
    </citation>
    <scope>NUCLEOTIDE SEQUENCE</scope>
    <source>
        <strain evidence="3">CBS 125425</strain>
    </source>
</reference>
<dbReference type="Proteomes" id="UP000799444">
    <property type="component" value="Unassembled WGS sequence"/>
</dbReference>
<dbReference type="PANTHER" id="PTHR47784">
    <property type="entry name" value="STEROL UPTAKE CONTROL PROTEIN 2"/>
    <property type="match status" value="1"/>
</dbReference>
<comment type="caution">
    <text evidence="3">The sequence shown here is derived from an EMBL/GenBank/DDBJ whole genome shotgun (WGS) entry which is preliminary data.</text>
</comment>
<dbReference type="EMBL" id="ML996325">
    <property type="protein sequence ID" value="KAF2727566.1"/>
    <property type="molecule type" value="Genomic_DNA"/>
</dbReference>
<dbReference type="InterPro" id="IPR001138">
    <property type="entry name" value="Zn2Cys6_DnaBD"/>
</dbReference>
<evidence type="ECO:0000313" key="3">
    <source>
        <dbReference type="EMBL" id="KAF2727566.1"/>
    </source>
</evidence>
<dbReference type="SMART" id="SM00066">
    <property type="entry name" value="GAL4"/>
    <property type="match status" value="1"/>
</dbReference>